<dbReference type="SUPFAM" id="SSF56801">
    <property type="entry name" value="Acetyl-CoA synthetase-like"/>
    <property type="match status" value="1"/>
</dbReference>
<dbReference type="Pfam" id="PF13193">
    <property type="entry name" value="AMP-binding_C"/>
    <property type="match status" value="1"/>
</dbReference>
<name>A0A1V8TMP3_9PEZI</name>
<proteinExistence type="predicted"/>
<dbReference type="STRING" id="1507870.A0A1V8TMP3"/>
<dbReference type="Pfam" id="PF00501">
    <property type="entry name" value="AMP-binding"/>
    <property type="match status" value="1"/>
</dbReference>
<dbReference type="InterPro" id="IPR045851">
    <property type="entry name" value="AMP-bd_C_sf"/>
</dbReference>
<evidence type="ECO:0008006" key="6">
    <source>
        <dbReference type="Google" id="ProtNLM"/>
    </source>
</evidence>
<dbReference type="GO" id="GO:0006631">
    <property type="term" value="P:fatty acid metabolic process"/>
    <property type="evidence" value="ECO:0007669"/>
    <property type="project" value="TreeGrafter"/>
</dbReference>
<dbReference type="Gene3D" id="3.40.50.12780">
    <property type="entry name" value="N-terminal domain of ligase-like"/>
    <property type="match status" value="1"/>
</dbReference>
<dbReference type="Proteomes" id="UP000192596">
    <property type="component" value="Unassembled WGS sequence"/>
</dbReference>
<protein>
    <recommendedName>
        <fullName evidence="6">AMP-dependent synthetase/ligase domain-containing protein</fullName>
    </recommendedName>
</protein>
<evidence type="ECO:0000259" key="2">
    <source>
        <dbReference type="Pfam" id="PF00501"/>
    </source>
</evidence>
<dbReference type="OrthoDB" id="2962993at2759"/>
<dbReference type="SUPFAM" id="SSF51735">
    <property type="entry name" value="NAD(P)-binding Rossmann-fold domains"/>
    <property type="match status" value="1"/>
</dbReference>
<reference evidence="5" key="1">
    <citation type="submission" date="2017-03" db="EMBL/GenBank/DDBJ databases">
        <title>Genomes of endolithic fungi from Antarctica.</title>
        <authorList>
            <person name="Coleine C."/>
            <person name="Masonjones S."/>
            <person name="Stajich J.E."/>
        </authorList>
    </citation>
    <scope>NUCLEOTIDE SEQUENCE [LARGE SCALE GENOMIC DNA]</scope>
    <source>
        <strain evidence="5">CCFEE 5527</strain>
    </source>
</reference>
<organism evidence="4 5">
    <name type="scientific">Cryoendolithus antarcticus</name>
    <dbReference type="NCBI Taxonomy" id="1507870"/>
    <lineage>
        <taxon>Eukaryota</taxon>
        <taxon>Fungi</taxon>
        <taxon>Dikarya</taxon>
        <taxon>Ascomycota</taxon>
        <taxon>Pezizomycotina</taxon>
        <taxon>Dothideomycetes</taxon>
        <taxon>Dothideomycetidae</taxon>
        <taxon>Cladosporiales</taxon>
        <taxon>Cladosporiaceae</taxon>
        <taxon>Cryoendolithus</taxon>
    </lineage>
</organism>
<dbReference type="Gene3D" id="3.30.300.30">
    <property type="match status" value="1"/>
</dbReference>
<keyword evidence="5" id="KW-1185">Reference proteome</keyword>
<dbReference type="InterPro" id="IPR025110">
    <property type="entry name" value="AMP-bd_C"/>
</dbReference>
<evidence type="ECO:0000256" key="1">
    <source>
        <dbReference type="ARBA" id="ARBA00022857"/>
    </source>
</evidence>
<dbReference type="PANTHER" id="PTHR43201">
    <property type="entry name" value="ACYL-COA SYNTHETASE"/>
    <property type="match status" value="1"/>
</dbReference>
<dbReference type="CDD" id="cd05941">
    <property type="entry name" value="MCS"/>
    <property type="match status" value="1"/>
</dbReference>
<dbReference type="InterPro" id="IPR002347">
    <property type="entry name" value="SDR_fam"/>
</dbReference>
<dbReference type="Pfam" id="PF00106">
    <property type="entry name" value="adh_short"/>
    <property type="match status" value="1"/>
</dbReference>
<dbReference type="PROSITE" id="PS00061">
    <property type="entry name" value="ADH_SHORT"/>
    <property type="match status" value="1"/>
</dbReference>
<dbReference type="CDD" id="cd05374">
    <property type="entry name" value="17beta-HSD-like_SDR_c"/>
    <property type="match status" value="1"/>
</dbReference>
<dbReference type="InterPro" id="IPR000873">
    <property type="entry name" value="AMP-dep_synth/lig_dom"/>
</dbReference>
<keyword evidence="1" id="KW-0521">NADP</keyword>
<dbReference type="EMBL" id="NAJO01000004">
    <property type="protein sequence ID" value="OQO12647.1"/>
    <property type="molecule type" value="Genomic_DNA"/>
</dbReference>
<accession>A0A1V8TMP3</accession>
<feature type="domain" description="AMP-binding enzyme C-terminal" evidence="3">
    <location>
        <begin position="453"/>
        <end position="536"/>
    </location>
</feature>
<comment type="caution">
    <text evidence="4">The sequence shown here is derived from an EMBL/GenBank/DDBJ whole genome shotgun (WGS) entry which is preliminary data.</text>
</comment>
<dbReference type="InterPro" id="IPR042099">
    <property type="entry name" value="ANL_N_sf"/>
</dbReference>
<dbReference type="Gene3D" id="3.40.50.720">
    <property type="entry name" value="NAD(P)-binding Rossmann-like Domain"/>
    <property type="match status" value="1"/>
</dbReference>
<dbReference type="AlphaFoldDB" id="A0A1V8TMP3"/>
<sequence length="867" mass="94499">MYSGKSFTYGSLLHDVALAKERLLQSAGKEGGDLSGERIAFLVENGYDYVVTLLSTLAANAIALPLAPSFPAHELRYILDHSEALILLSTPKYATQAKDVLKEELEKTPRFAQLEKLEEGSQDSSDVEITGTAQDVASGMMLYTSGTTARPKGVVLKEATVAAQASSLYKAWEYTPRDRLLHVLPLHHIHGTVNAIFAPLLAGSSVEFMYPFNVDHVWKRLALPFLPEDQLNGHSEQTRPTPITFFTAVPTVWARMVQSFGSQTPEMQAATKTAVSRQHLRLNISGSAALPKPTQDAWIALSGGNTLLERFGMTEVGMAISCGLDDSDRIDGSVGWPLPSVEARLAETNDDTGEVSIIPIGGEKSADGKERHGEIQLRGPTIFSEYWRNPEATAKEFTEDGWFKTGDIAARREVPGSGKGNSGDWATGPAYYIQGRKSADIIKTGGEKVSALEVERELLSLPEVHECAVVGLPSESWGQKVAAVVVLSELGKTAGKGGKQWGAMDLRRALKDQLVAYKIPQDLAVVTELKRNAMGKINKKELVPEVFGDQGKIRRRSEVNKEEREKLKREVAKEKTIPENEKAASARWPKACTSSGIGHALAREFKSRGYRVFATARSTSSIEDLATLGIETLPLEATSRESIAALKAEITTRTNGRLDYLVNNAGRNCTMPALEAPDAEIEATFAVNVFAVMAICREFSPLLLPTKGTIIQIGSLAGVMPYAFSSVYCASKAALHAYTDTLRIELAPFGVKVMTIMTGGVKSNIARTERTLLPGSLYSPIQTDFERRITHSQSEGVPAETYAKRVIAQVEGGRKKVVWEGGKSWLVWFVSGYLPRWVLERAMSRMFGLERLARIVRGGGGGKGKVM</sequence>
<dbReference type="InParanoid" id="A0A1V8TMP3"/>
<dbReference type="PRINTS" id="PR00080">
    <property type="entry name" value="SDRFAMILY"/>
</dbReference>
<evidence type="ECO:0000313" key="4">
    <source>
        <dbReference type="EMBL" id="OQO12647.1"/>
    </source>
</evidence>
<dbReference type="InterPro" id="IPR036291">
    <property type="entry name" value="NAD(P)-bd_dom_sf"/>
</dbReference>
<dbReference type="PRINTS" id="PR00081">
    <property type="entry name" value="GDHRDH"/>
</dbReference>
<feature type="domain" description="AMP-dependent synthetase/ligase" evidence="2">
    <location>
        <begin position="3"/>
        <end position="387"/>
    </location>
</feature>
<evidence type="ECO:0000313" key="5">
    <source>
        <dbReference type="Proteomes" id="UP000192596"/>
    </source>
</evidence>
<evidence type="ECO:0000259" key="3">
    <source>
        <dbReference type="Pfam" id="PF13193"/>
    </source>
</evidence>
<dbReference type="PANTHER" id="PTHR43201:SF28">
    <property type="entry name" value="ENZYME, PUTATIVE (AFU_ORTHOLOGUE AFUA_7G01530)-RELATED"/>
    <property type="match status" value="1"/>
</dbReference>
<dbReference type="GO" id="GO:0031956">
    <property type="term" value="F:medium-chain fatty acid-CoA ligase activity"/>
    <property type="evidence" value="ECO:0007669"/>
    <property type="project" value="TreeGrafter"/>
</dbReference>
<dbReference type="InterPro" id="IPR020904">
    <property type="entry name" value="Sc_DH/Rdtase_CS"/>
</dbReference>
<dbReference type="FunFam" id="3.40.50.720:FF:000261">
    <property type="entry name" value="NADPH-dependent 1-acyldihydroxyacetone phosphate reductase"/>
    <property type="match status" value="1"/>
</dbReference>
<gene>
    <name evidence="4" type="ORF">B0A48_02110</name>
</gene>